<sequence>MEDVDTVITGSTAKSMKQDAKTFNVSGLTVRMYVKDLEEDSFVRRHWRLISIANNAYCEFK</sequence>
<reference evidence="1" key="1">
    <citation type="submission" date="2014-05" db="EMBL/GenBank/DDBJ databases">
        <authorList>
            <person name="Chronopoulou M."/>
        </authorList>
    </citation>
    <scope>NUCLEOTIDE SEQUENCE</scope>
    <source>
        <tissue evidence="1">Whole organism</tissue>
    </source>
</reference>
<accession>A0A0K2UEQ8</accession>
<organism evidence="1">
    <name type="scientific">Lepeophtheirus salmonis</name>
    <name type="common">Salmon louse</name>
    <name type="synonym">Caligus salmonis</name>
    <dbReference type="NCBI Taxonomy" id="72036"/>
    <lineage>
        <taxon>Eukaryota</taxon>
        <taxon>Metazoa</taxon>
        <taxon>Ecdysozoa</taxon>
        <taxon>Arthropoda</taxon>
        <taxon>Crustacea</taxon>
        <taxon>Multicrustacea</taxon>
        <taxon>Hexanauplia</taxon>
        <taxon>Copepoda</taxon>
        <taxon>Siphonostomatoida</taxon>
        <taxon>Caligidae</taxon>
        <taxon>Lepeophtheirus</taxon>
    </lineage>
</organism>
<protein>
    <submittedName>
        <fullName evidence="1">Uncharacterized protein</fullName>
    </submittedName>
</protein>
<name>A0A0K2UEQ8_LEPSM</name>
<evidence type="ECO:0000313" key="1">
    <source>
        <dbReference type="EMBL" id="CDW36744.1"/>
    </source>
</evidence>
<dbReference type="AlphaFoldDB" id="A0A0K2UEQ8"/>
<proteinExistence type="predicted"/>
<dbReference type="EMBL" id="HACA01019383">
    <property type="protein sequence ID" value="CDW36744.1"/>
    <property type="molecule type" value="Transcribed_RNA"/>
</dbReference>